<dbReference type="AlphaFoldDB" id="A0A2D0N782"/>
<keyword evidence="1" id="KW-0812">Transmembrane</keyword>
<feature type="transmembrane region" description="Helical" evidence="1">
    <location>
        <begin position="34"/>
        <end position="54"/>
    </location>
</feature>
<keyword evidence="1" id="KW-0472">Membrane</keyword>
<feature type="transmembrane region" description="Helical" evidence="1">
    <location>
        <begin position="214"/>
        <end position="234"/>
    </location>
</feature>
<reference evidence="2 3" key="1">
    <citation type="submission" date="2017-10" db="EMBL/GenBank/DDBJ databases">
        <title>The draft genome sequence of Lewinella nigricans NBRC 102662.</title>
        <authorList>
            <person name="Wang K."/>
        </authorList>
    </citation>
    <scope>NUCLEOTIDE SEQUENCE [LARGE SCALE GENOMIC DNA]</scope>
    <source>
        <strain evidence="2 3">NBRC 102662</strain>
    </source>
</reference>
<organism evidence="2 3">
    <name type="scientific">Flavilitoribacter nigricans (strain ATCC 23147 / DSM 23189 / NBRC 102662 / NCIMB 1420 / SS-2)</name>
    <name type="common">Lewinella nigricans</name>
    <dbReference type="NCBI Taxonomy" id="1122177"/>
    <lineage>
        <taxon>Bacteria</taxon>
        <taxon>Pseudomonadati</taxon>
        <taxon>Bacteroidota</taxon>
        <taxon>Saprospiria</taxon>
        <taxon>Saprospirales</taxon>
        <taxon>Lewinellaceae</taxon>
        <taxon>Flavilitoribacter</taxon>
    </lineage>
</organism>
<name>A0A2D0N782_FLAN2</name>
<accession>A0A2D0N782</accession>
<dbReference type="RefSeq" id="WP_099152408.1">
    <property type="nucleotide sequence ID" value="NZ_PDUD01000026.1"/>
</dbReference>
<comment type="caution">
    <text evidence="2">The sequence shown here is derived from an EMBL/GenBank/DDBJ whole genome shotgun (WGS) entry which is preliminary data.</text>
</comment>
<proteinExistence type="predicted"/>
<keyword evidence="1" id="KW-1133">Transmembrane helix</keyword>
<dbReference type="EMBL" id="PDUD01000026">
    <property type="protein sequence ID" value="PHN04382.1"/>
    <property type="molecule type" value="Genomic_DNA"/>
</dbReference>
<protein>
    <submittedName>
        <fullName evidence="2">Uncharacterized protein</fullName>
    </submittedName>
</protein>
<feature type="transmembrane region" description="Helical" evidence="1">
    <location>
        <begin position="161"/>
        <end position="179"/>
    </location>
</feature>
<dbReference type="Proteomes" id="UP000223913">
    <property type="component" value="Unassembled WGS sequence"/>
</dbReference>
<evidence type="ECO:0000256" key="1">
    <source>
        <dbReference type="SAM" id="Phobius"/>
    </source>
</evidence>
<evidence type="ECO:0000313" key="2">
    <source>
        <dbReference type="EMBL" id="PHN04382.1"/>
    </source>
</evidence>
<sequence length="310" mass="35790">MKTTSSKVARISDKSIVNDLAGRVFSASRRKQPIIIAFFYYIFKFLLSVGAYVPRAIFRKKLGERTFGVITVLSVYLFFAFVQISVDAIPEGKKVFNQSLQALNIDRLNWESGYSIGEIYLILTSTNQGEETVGMLKTYLLTSILKNPILKFHGLLPDLKYLYWIVLLFSFFHFIEVRLRKNRDEIIHSYHRGKSLFNWLAEKRIFGVEIKERYLWMILEPGFIYVLAIGSTLLPGINTLPLVLKISAACLFLEEYRVFIENRSMLLDVIDSQMDGMKLAQVQAEYMERLGEVDHPENRKVDFPNVASID</sequence>
<feature type="transmembrane region" description="Helical" evidence="1">
    <location>
        <begin position="66"/>
        <end position="86"/>
    </location>
</feature>
<evidence type="ECO:0000313" key="3">
    <source>
        <dbReference type="Proteomes" id="UP000223913"/>
    </source>
</evidence>
<keyword evidence="3" id="KW-1185">Reference proteome</keyword>
<gene>
    <name evidence="2" type="ORF">CRP01_22755</name>
</gene>